<dbReference type="Proteomes" id="UP001221597">
    <property type="component" value="Chromosome"/>
</dbReference>
<evidence type="ECO:0000313" key="2">
    <source>
        <dbReference type="Proteomes" id="UP001221597"/>
    </source>
</evidence>
<accession>A0ABY8J6G6</accession>
<gene>
    <name evidence="1" type="ORF">P9989_09060</name>
</gene>
<proteinExistence type="predicted"/>
<organism evidence="1 2">
    <name type="scientific">Halobacillus naozhouensis</name>
    <dbReference type="NCBI Taxonomy" id="554880"/>
    <lineage>
        <taxon>Bacteria</taxon>
        <taxon>Bacillati</taxon>
        <taxon>Bacillota</taxon>
        <taxon>Bacilli</taxon>
        <taxon>Bacillales</taxon>
        <taxon>Bacillaceae</taxon>
        <taxon>Halobacillus</taxon>
    </lineage>
</organism>
<evidence type="ECO:0000313" key="1">
    <source>
        <dbReference type="EMBL" id="WFT76491.1"/>
    </source>
</evidence>
<sequence>MKKTVYASIKVKNISNETWETLVFFFTPNMFTEENFPHLKAPSTLEIDEVTLNGKEVEGSD</sequence>
<keyword evidence="2" id="KW-1185">Reference proteome</keyword>
<protein>
    <submittedName>
        <fullName evidence="1">Uncharacterized protein</fullName>
    </submittedName>
</protein>
<reference evidence="1 2" key="1">
    <citation type="submission" date="2023-04" db="EMBL/GenBank/DDBJ databases">
        <title>Genome sequence of Halobacillus naozhouensis KACC 21980.</title>
        <authorList>
            <person name="Kim S."/>
            <person name="Heo J."/>
            <person name="Kwon S.-W."/>
        </authorList>
    </citation>
    <scope>NUCLEOTIDE SEQUENCE [LARGE SCALE GENOMIC DNA]</scope>
    <source>
        <strain evidence="1 2">KCTC 13234</strain>
    </source>
</reference>
<dbReference type="EMBL" id="CP121671">
    <property type="protein sequence ID" value="WFT76491.1"/>
    <property type="molecule type" value="Genomic_DNA"/>
</dbReference>
<name>A0ABY8J6G6_9BACI</name>
<dbReference type="RefSeq" id="WP_283078444.1">
    <property type="nucleotide sequence ID" value="NZ_CP121671.1"/>
</dbReference>